<evidence type="ECO:0000313" key="2">
    <source>
        <dbReference type="EMBL" id="VCU09959.1"/>
    </source>
</evidence>
<dbReference type="RefSeq" id="WP_129610526.1">
    <property type="nucleotide sequence ID" value="NZ_UWOC01000170.1"/>
</dbReference>
<comment type="caution">
    <text evidence="2">The sequence shown here is derived from an EMBL/GenBank/DDBJ whole genome shotgun (WGS) entry which is preliminary data.</text>
</comment>
<protein>
    <recommendedName>
        <fullName evidence="4">DUF3828 domain-containing protein</fullName>
    </recommendedName>
</protein>
<feature type="chain" id="PRO_5018581884" description="DUF3828 domain-containing protein" evidence="1">
    <location>
        <begin position="34"/>
        <end position="197"/>
    </location>
</feature>
<feature type="signal peptide" evidence="1">
    <location>
        <begin position="1"/>
        <end position="33"/>
    </location>
</feature>
<dbReference type="Proteomes" id="UP000289200">
    <property type="component" value="Unassembled WGS sequence"/>
</dbReference>
<reference evidence="3" key="1">
    <citation type="submission" date="2018-10" db="EMBL/GenBank/DDBJ databases">
        <authorList>
            <person name="Peiro R."/>
            <person name="Begona"/>
            <person name="Cbmso G."/>
            <person name="Lopez M."/>
            <person name="Gonzalez S."/>
            <person name="Sacristan E."/>
            <person name="Castillo E."/>
        </authorList>
    </citation>
    <scope>NUCLEOTIDE SEQUENCE [LARGE SCALE GENOMIC DNA]</scope>
</reference>
<name>A0A3S5CYI1_9BRAD</name>
<keyword evidence="1" id="KW-0732">Signal</keyword>
<dbReference type="AlphaFoldDB" id="A0A3S5CYI1"/>
<gene>
    <name evidence="2" type="ORF">RHODGE_RHODGE_03615</name>
</gene>
<keyword evidence="3" id="KW-1185">Reference proteome</keyword>
<evidence type="ECO:0000313" key="3">
    <source>
        <dbReference type="Proteomes" id="UP000289200"/>
    </source>
</evidence>
<sequence length="197" mass="20752">MSMRTLLRCGAALTGLVLALVAVPLAGGSPAAARESAAREATATTAKGFLAGIYQSYVGSSAQAAKGVRLDSPEAVKRYFSHGLASVILEDGPAVRPVGGPLVLGSDPFVGRESWDIADLSIDVKDAGPAKAVGTVRFSNFGQPETVTVELLKVGEAWRVAEIKWGPLTLRGLYKSKWQAAKPQAWLDPSHVENRLK</sequence>
<dbReference type="EMBL" id="UWOC01000170">
    <property type="protein sequence ID" value="VCU09959.1"/>
    <property type="molecule type" value="Genomic_DNA"/>
</dbReference>
<dbReference type="OrthoDB" id="7174015at2"/>
<evidence type="ECO:0000256" key="1">
    <source>
        <dbReference type="SAM" id="SignalP"/>
    </source>
</evidence>
<organism evidence="2 3">
    <name type="scientific">Rhodoplanes serenus</name>
    <dbReference type="NCBI Taxonomy" id="200615"/>
    <lineage>
        <taxon>Bacteria</taxon>
        <taxon>Pseudomonadati</taxon>
        <taxon>Pseudomonadota</taxon>
        <taxon>Alphaproteobacteria</taxon>
        <taxon>Hyphomicrobiales</taxon>
        <taxon>Nitrobacteraceae</taxon>
        <taxon>Rhodoplanes</taxon>
    </lineage>
</organism>
<accession>A0A3S5CYI1</accession>
<evidence type="ECO:0008006" key="4">
    <source>
        <dbReference type="Google" id="ProtNLM"/>
    </source>
</evidence>
<proteinExistence type="predicted"/>